<protein>
    <submittedName>
        <fullName evidence="1">Uncharacterized protein</fullName>
    </submittedName>
</protein>
<comment type="caution">
    <text evidence="1">The sequence shown here is derived from an EMBL/GenBank/DDBJ whole genome shotgun (WGS) entry which is preliminary data.</text>
</comment>
<dbReference type="RefSeq" id="WP_180279899.1">
    <property type="nucleotide sequence ID" value="NZ_JABFDB010000001.1"/>
</dbReference>
<gene>
    <name evidence="1" type="ORF">HND93_00280</name>
</gene>
<evidence type="ECO:0000313" key="2">
    <source>
        <dbReference type="Proteomes" id="UP000584642"/>
    </source>
</evidence>
<organism evidence="1 2">
    <name type="scientific">Azospirillum oleiclasticum</name>
    <dbReference type="NCBI Taxonomy" id="2735135"/>
    <lineage>
        <taxon>Bacteria</taxon>
        <taxon>Pseudomonadati</taxon>
        <taxon>Pseudomonadota</taxon>
        <taxon>Alphaproteobacteria</taxon>
        <taxon>Rhodospirillales</taxon>
        <taxon>Azospirillaceae</taxon>
        <taxon>Azospirillum</taxon>
    </lineage>
</organism>
<name>A0ABX2T2S0_9PROT</name>
<dbReference type="Proteomes" id="UP000584642">
    <property type="component" value="Unassembled WGS sequence"/>
</dbReference>
<evidence type="ECO:0000313" key="1">
    <source>
        <dbReference type="EMBL" id="NYZ18130.1"/>
    </source>
</evidence>
<accession>A0ABX2T2S0</accession>
<proteinExistence type="predicted"/>
<sequence length="119" mass="14056">MTLRTIRLELARTAGHPEGSADYGYEFKAPLDSDGYFDAAAWRAHKGDCTVHRFWRGEDDQFGQLVHRGSHWLFDYDEADTDDDEPIFRFDRHVFREGEYITITEHDEQQRTFRVVSVR</sequence>
<reference evidence="1 2" key="1">
    <citation type="submission" date="2020-05" db="EMBL/GenBank/DDBJ databases">
        <title>Azospirillum oleiclasticum sp. nov, a nitrogen-fixing and heavy crude oil-emulsifying bacterium isolated from the crude oil of Yumen Oilfield.</title>
        <authorList>
            <person name="Wu D."/>
            <person name="Cai M."/>
            <person name="Zhang X."/>
        </authorList>
    </citation>
    <scope>NUCLEOTIDE SEQUENCE [LARGE SCALE GENOMIC DNA]</scope>
    <source>
        <strain evidence="1 2">ROY-1-1-2</strain>
    </source>
</reference>
<keyword evidence="2" id="KW-1185">Reference proteome</keyword>
<dbReference type="EMBL" id="JABFDB010000001">
    <property type="protein sequence ID" value="NYZ18130.1"/>
    <property type="molecule type" value="Genomic_DNA"/>
</dbReference>